<evidence type="ECO:0000313" key="2">
    <source>
        <dbReference type="EMBL" id="MBB4144081.1"/>
    </source>
</evidence>
<evidence type="ECO:0000256" key="1">
    <source>
        <dbReference type="SAM" id="MobiDB-lite"/>
    </source>
</evidence>
<evidence type="ECO:0000313" key="3">
    <source>
        <dbReference type="Proteomes" id="UP000519897"/>
    </source>
</evidence>
<proteinExistence type="predicted"/>
<organism evidence="2 3">
    <name type="scientific">Rhizobium rhizoryzae</name>
    <dbReference type="NCBI Taxonomy" id="451876"/>
    <lineage>
        <taxon>Bacteria</taxon>
        <taxon>Pseudomonadati</taxon>
        <taxon>Pseudomonadota</taxon>
        <taxon>Alphaproteobacteria</taxon>
        <taxon>Hyphomicrobiales</taxon>
        <taxon>Rhizobiaceae</taxon>
        <taxon>Rhizobium/Agrobacterium group</taxon>
        <taxon>Rhizobium</taxon>
    </lineage>
</organism>
<gene>
    <name evidence="2" type="ORF">GGQ72_002633</name>
</gene>
<protein>
    <recommendedName>
        <fullName evidence="4">DUF2934 domain-containing protein</fullName>
    </recommendedName>
</protein>
<dbReference type="Pfam" id="PF11154">
    <property type="entry name" value="DUF2934"/>
    <property type="match status" value="1"/>
</dbReference>
<feature type="compositionally biased region" description="Low complexity" evidence="1">
    <location>
        <begin position="135"/>
        <end position="144"/>
    </location>
</feature>
<feature type="region of interest" description="Disordered" evidence="1">
    <location>
        <begin position="46"/>
        <end position="159"/>
    </location>
</feature>
<dbReference type="EMBL" id="JACIEC010000002">
    <property type="protein sequence ID" value="MBB4144081.1"/>
    <property type="molecule type" value="Genomic_DNA"/>
</dbReference>
<dbReference type="Proteomes" id="UP000519897">
    <property type="component" value="Unassembled WGS sequence"/>
</dbReference>
<sequence length="159" mass="17511">MQCTKSTWTWNLFDFANVTGVGRMERNMADSESWIKQRAYELWEADGQPHGKHDEHWAQARAEYEAREKSNGKAPAKRKASAGSAEEKPSASKGNSTKPRAEKPAIRNSDAGKVDEAKPVDKKRVSLKKAEAKAVSKIAAAKPAVDANPVRKPRKSQPA</sequence>
<dbReference type="RefSeq" id="WP_165134515.1">
    <property type="nucleotide sequence ID" value="NZ_CP049250.1"/>
</dbReference>
<reference evidence="2 3" key="1">
    <citation type="submission" date="2020-08" db="EMBL/GenBank/DDBJ databases">
        <title>Genomic Encyclopedia of Type Strains, Phase IV (KMG-IV): sequencing the most valuable type-strain genomes for metagenomic binning, comparative biology and taxonomic classification.</title>
        <authorList>
            <person name="Goeker M."/>
        </authorList>
    </citation>
    <scope>NUCLEOTIDE SEQUENCE [LARGE SCALE GENOMIC DNA]</scope>
    <source>
        <strain evidence="2 3">DSM 29514</strain>
    </source>
</reference>
<feature type="compositionally biased region" description="Basic and acidic residues" evidence="1">
    <location>
        <begin position="46"/>
        <end position="71"/>
    </location>
</feature>
<dbReference type="AlphaFoldDB" id="A0A7W6LH21"/>
<name>A0A7W6LH21_9HYPH</name>
<accession>A0A7W6LH21</accession>
<evidence type="ECO:0008006" key="4">
    <source>
        <dbReference type="Google" id="ProtNLM"/>
    </source>
</evidence>
<comment type="caution">
    <text evidence="2">The sequence shown here is derived from an EMBL/GenBank/DDBJ whole genome shotgun (WGS) entry which is preliminary data.</text>
</comment>
<keyword evidence="3" id="KW-1185">Reference proteome</keyword>
<feature type="compositionally biased region" description="Basic and acidic residues" evidence="1">
    <location>
        <begin position="99"/>
        <end position="134"/>
    </location>
</feature>
<dbReference type="InterPro" id="IPR021327">
    <property type="entry name" value="DUF2934"/>
</dbReference>